<evidence type="ECO:0000313" key="1">
    <source>
        <dbReference type="EMBL" id="SVD84326.1"/>
    </source>
</evidence>
<organism evidence="1">
    <name type="scientific">marine metagenome</name>
    <dbReference type="NCBI Taxonomy" id="408172"/>
    <lineage>
        <taxon>unclassified sequences</taxon>
        <taxon>metagenomes</taxon>
        <taxon>ecological metagenomes</taxon>
    </lineage>
</organism>
<dbReference type="EMBL" id="UINC01176950">
    <property type="protein sequence ID" value="SVD84326.1"/>
    <property type="molecule type" value="Genomic_DNA"/>
</dbReference>
<gene>
    <name evidence="1" type="ORF">METZ01_LOCUS437180</name>
</gene>
<dbReference type="AlphaFoldDB" id="A0A382YM03"/>
<protein>
    <submittedName>
        <fullName evidence="1">Uncharacterized protein</fullName>
    </submittedName>
</protein>
<reference evidence="1" key="1">
    <citation type="submission" date="2018-05" db="EMBL/GenBank/DDBJ databases">
        <authorList>
            <person name="Lanie J.A."/>
            <person name="Ng W.-L."/>
            <person name="Kazmierczak K.M."/>
            <person name="Andrzejewski T.M."/>
            <person name="Davidsen T.M."/>
            <person name="Wayne K.J."/>
            <person name="Tettelin H."/>
            <person name="Glass J.I."/>
            <person name="Rusch D."/>
            <person name="Podicherti R."/>
            <person name="Tsui H.-C.T."/>
            <person name="Winkler M.E."/>
        </authorList>
    </citation>
    <scope>NUCLEOTIDE SEQUENCE</scope>
</reference>
<proteinExistence type="predicted"/>
<sequence length="24" mass="2576">MVHCPAFIVLFLSQAEAAVDVMSP</sequence>
<accession>A0A382YM03</accession>
<name>A0A382YM03_9ZZZZ</name>